<protein>
    <submittedName>
        <fullName evidence="2">Uncharacterized protein</fullName>
    </submittedName>
</protein>
<accession>A0A819BL91</accession>
<dbReference type="AlphaFoldDB" id="A0A819BL91"/>
<dbReference type="EMBL" id="CAJNYV010006072">
    <property type="protein sequence ID" value="CAF3798864.1"/>
    <property type="molecule type" value="Genomic_DNA"/>
</dbReference>
<feature type="region of interest" description="Disordered" evidence="1">
    <location>
        <begin position="1"/>
        <end position="26"/>
    </location>
</feature>
<feature type="compositionally biased region" description="Gly residues" evidence="1">
    <location>
        <begin position="17"/>
        <end position="26"/>
    </location>
</feature>
<sequence length="26" mass="2714">MVKRVKCPPELTFGPPEGVGEGCPEG</sequence>
<reference evidence="2" key="1">
    <citation type="submission" date="2021-02" db="EMBL/GenBank/DDBJ databases">
        <authorList>
            <person name="Nowell W R."/>
        </authorList>
    </citation>
    <scope>NUCLEOTIDE SEQUENCE</scope>
</reference>
<dbReference type="Proteomes" id="UP000663865">
    <property type="component" value="Unassembled WGS sequence"/>
</dbReference>
<organism evidence="2 3">
    <name type="scientific">Rotaria socialis</name>
    <dbReference type="NCBI Taxonomy" id="392032"/>
    <lineage>
        <taxon>Eukaryota</taxon>
        <taxon>Metazoa</taxon>
        <taxon>Spiralia</taxon>
        <taxon>Gnathifera</taxon>
        <taxon>Rotifera</taxon>
        <taxon>Eurotatoria</taxon>
        <taxon>Bdelloidea</taxon>
        <taxon>Philodinida</taxon>
        <taxon>Philodinidae</taxon>
        <taxon>Rotaria</taxon>
    </lineage>
</organism>
<gene>
    <name evidence="2" type="ORF">KIK155_LOCUS32312</name>
</gene>
<evidence type="ECO:0000313" key="3">
    <source>
        <dbReference type="Proteomes" id="UP000663865"/>
    </source>
</evidence>
<feature type="non-terminal residue" evidence="2">
    <location>
        <position position="26"/>
    </location>
</feature>
<name>A0A819BL91_9BILA</name>
<comment type="caution">
    <text evidence="2">The sequence shown here is derived from an EMBL/GenBank/DDBJ whole genome shotgun (WGS) entry which is preliminary data.</text>
</comment>
<evidence type="ECO:0000256" key="1">
    <source>
        <dbReference type="SAM" id="MobiDB-lite"/>
    </source>
</evidence>
<evidence type="ECO:0000313" key="2">
    <source>
        <dbReference type="EMBL" id="CAF3798864.1"/>
    </source>
</evidence>
<proteinExistence type="predicted"/>